<dbReference type="PROSITE" id="PS50977">
    <property type="entry name" value="HTH_TETR_2"/>
    <property type="match status" value="1"/>
</dbReference>
<dbReference type="Pfam" id="PF00440">
    <property type="entry name" value="TetR_N"/>
    <property type="match status" value="1"/>
</dbReference>
<dbReference type="Gene3D" id="1.10.357.10">
    <property type="entry name" value="Tetracycline Repressor, domain 2"/>
    <property type="match status" value="1"/>
</dbReference>
<evidence type="ECO:0000256" key="2">
    <source>
        <dbReference type="PROSITE-ProRule" id="PRU00335"/>
    </source>
</evidence>
<dbReference type="PANTHER" id="PTHR30055:SF226">
    <property type="entry name" value="HTH-TYPE TRANSCRIPTIONAL REGULATOR PKSA"/>
    <property type="match status" value="1"/>
</dbReference>
<evidence type="ECO:0000313" key="4">
    <source>
        <dbReference type="EMBL" id="OCT11422.1"/>
    </source>
</evidence>
<dbReference type="InterPro" id="IPR009057">
    <property type="entry name" value="Homeodomain-like_sf"/>
</dbReference>
<dbReference type="OrthoDB" id="9814200at2"/>
<feature type="domain" description="HTH tetR-type" evidence="3">
    <location>
        <begin position="14"/>
        <end position="74"/>
    </location>
</feature>
<evidence type="ECO:0000259" key="3">
    <source>
        <dbReference type="PROSITE" id="PS50977"/>
    </source>
</evidence>
<feature type="DNA-binding region" description="H-T-H motif" evidence="2">
    <location>
        <begin position="37"/>
        <end position="56"/>
    </location>
</feature>
<dbReference type="PANTHER" id="PTHR30055">
    <property type="entry name" value="HTH-TYPE TRANSCRIPTIONAL REGULATOR RUTR"/>
    <property type="match status" value="1"/>
</dbReference>
<keyword evidence="5" id="KW-1185">Reference proteome</keyword>
<evidence type="ECO:0000256" key="1">
    <source>
        <dbReference type="ARBA" id="ARBA00023125"/>
    </source>
</evidence>
<dbReference type="InterPro" id="IPR036271">
    <property type="entry name" value="Tet_transcr_reg_TetR-rel_C_sf"/>
</dbReference>
<dbReference type="SUPFAM" id="SSF46689">
    <property type="entry name" value="Homeodomain-like"/>
    <property type="match status" value="1"/>
</dbReference>
<reference evidence="5" key="1">
    <citation type="submission" date="2016-05" db="EMBL/GenBank/DDBJ databases">
        <title>Paenibacillus oryzae. sp. nov., isolated from the rice root.</title>
        <authorList>
            <person name="Zhang J."/>
            <person name="Zhang X."/>
        </authorList>
    </citation>
    <scope>NUCLEOTIDE SEQUENCE [LARGE SCALE GENOMIC DNA]</scope>
    <source>
        <strain evidence="5">KCTC13222</strain>
    </source>
</reference>
<dbReference type="Proteomes" id="UP000093309">
    <property type="component" value="Unassembled WGS sequence"/>
</dbReference>
<sequence>MKRVPKTSRDLQAVERREQILLGAKELFAQHGYHGTSVRAMNKHIGITDGLLYHYFPGGKQEILETIFREAQQARMELMDGLIKAIHPGQPLEEALYLFISGVIATLLGDQDFMKIMLRDSDNILSEDKHFLSEMIMQRHVALTKALEQRAQAGEIREMDFSAAAKQVISVGMMAVLGQITAISIIEADLDSYLKKMVAFTVSLWRK</sequence>
<organism evidence="4 5">
    <name type="scientific">Paenibacillus pectinilyticus</name>
    <dbReference type="NCBI Taxonomy" id="512399"/>
    <lineage>
        <taxon>Bacteria</taxon>
        <taxon>Bacillati</taxon>
        <taxon>Bacillota</taxon>
        <taxon>Bacilli</taxon>
        <taxon>Bacillales</taxon>
        <taxon>Paenibacillaceae</taxon>
        <taxon>Paenibacillus</taxon>
    </lineage>
</organism>
<keyword evidence="1 2" id="KW-0238">DNA-binding</keyword>
<dbReference type="SUPFAM" id="SSF48498">
    <property type="entry name" value="Tetracyclin repressor-like, C-terminal domain"/>
    <property type="match status" value="1"/>
</dbReference>
<dbReference type="InterPro" id="IPR050109">
    <property type="entry name" value="HTH-type_TetR-like_transc_reg"/>
</dbReference>
<dbReference type="InterPro" id="IPR001647">
    <property type="entry name" value="HTH_TetR"/>
</dbReference>
<protein>
    <recommendedName>
        <fullName evidence="3">HTH tetR-type domain-containing protein</fullName>
    </recommendedName>
</protein>
<dbReference type="RefSeq" id="WP_065858440.1">
    <property type="nucleotide sequence ID" value="NZ_LYPC01000028.1"/>
</dbReference>
<gene>
    <name evidence="4" type="ORF">A8709_07060</name>
</gene>
<dbReference type="GO" id="GO:0003700">
    <property type="term" value="F:DNA-binding transcription factor activity"/>
    <property type="evidence" value="ECO:0007669"/>
    <property type="project" value="TreeGrafter"/>
</dbReference>
<name>A0A1C0ZTM5_9BACL</name>
<dbReference type="STRING" id="512399.A8709_07060"/>
<proteinExistence type="predicted"/>
<comment type="caution">
    <text evidence="4">The sequence shown here is derived from an EMBL/GenBank/DDBJ whole genome shotgun (WGS) entry which is preliminary data.</text>
</comment>
<dbReference type="AlphaFoldDB" id="A0A1C0ZTM5"/>
<evidence type="ECO:0000313" key="5">
    <source>
        <dbReference type="Proteomes" id="UP000093309"/>
    </source>
</evidence>
<dbReference type="EMBL" id="LYPC01000028">
    <property type="protein sequence ID" value="OCT11422.1"/>
    <property type="molecule type" value="Genomic_DNA"/>
</dbReference>
<dbReference type="GO" id="GO:0000976">
    <property type="term" value="F:transcription cis-regulatory region binding"/>
    <property type="evidence" value="ECO:0007669"/>
    <property type="project" value="TreeGrafter"/>
</dbReference>
<accession>A0A1C0ZTM5</accession>